<feature type="domain" description="C2H2-type" evidence="8">
    <location>
        <begin position="875"/>
        <end position="902"/>
    </location>
</feature>
<organism evidence="9 10">
    <name type="scientific">Brenthis ino</name>
    <name type="common">lesser marbled fritillary</name>
    <dbReference type="NCBI Taxonomy" id="405034"/>
    <lineage>
        <taxon>Eukaryota</taxon>
        <taxon>Metazoa</taxon>
        <taxon>Ecdysozoa</taxon>
        <taxon>Arthropoda</taxon>
        <taxon>Hexapoda</taxon>
        <taxon>Insecta</taxon>
        <taxon>Pterygota</taxon>
        <taxon>Neoptera</taxon>
        <taxon>Endopterygota</taxon>
        <taxon>Lepidoptera</taxon>
        <taxon>Glossata</taxon>
        <taxon>Ditrysia</taxon>
        <taxon>Papilionoidea</taxon>
        <taxon>Nymphalidae</taxon>
        <taxon>Heliconiinae</taxon>
        <taxon>Argynnini</taxon>
        <taxon>Brenthis</taxon>
    </lineage>
</organism>
<gene>
    <name evidence="9" type="ORF">BINO364_LOCUS2268</name>
</gene>
<sequence length="1053" mass="121957">MASDESDDEPLSNLAAAKKKDPDNFDYEPPSESSDEEPKKKKKKEPPAKKLGVTIKFHRKLNNMIGPGVIERPADVWLYLKDLNPTGPYSCLLCSDWFINRSKMILHYALNHKKDFCGICRYFVPDRDAWWEHEKFHSPWPCSQCVETFPSEVLLRNHLSSVHNLVHCRLCHFRVTADENYSSHLFQKHNVTNASCQNDDLFWQLDYDGDEKFMCSLCSKTDLLSSTFFGHFMGYHHFTLKCLTNVIAGKSTPFTVDGADVTDRFINEQLKGHVRLGYVDLTPKNEPPAGNVKVVPVEIVMPSVKKEVQSDAEEQNKAVRAEVVTKDENSQGTEVLDYKGEEDFDVTVTEMIIIERSYFDYINQLLSSVSEDKVPEISHIEYDKLKSDYLNNVKCPLCKTKLETVQSFATHMNKMHSVKSVPLYSCRVCAATFDTYNDLTIHIASEFADFDDLWICQFCDKEFDNRESTRQHLTEHYNCLDYENCFSPHVGFKCKYCSTLFWNEPDRETHQIRVHYNKYKEYFYKCEPCSKTFGDKVWYLHHYIEKHCEDDDKAYLVKCCLCCIVLSDVDEMRSHFASNHPEVRKLYCSLEPCLYKPLSHRKSFKLHVKMIHGTPKPEKTVHCNVCQREFASSRACATHMAQVHGPGKFKCKLCKEVLQTVDERKLHYLLRHPGRHPFECVDCGKSFQYKSSLYMHRQDHQPNKQTYTCSYCGKSFAKKDSYREHVQIHEGPRHACSYCPMRFVQRSNMLRHERRHTGERPYRCAHCPRSFADKGACTAHTRTHSKDTSYACLYCGQTFVQKSKLTYHIRKHTGENLEACPVCSKLFTSACSLREHMKTHVEKRAVVKCPLCDKGYQDERYMLRHLRTSHTRSQFSCPLCQKLLTSAAGLRHHVITHSPLNTFRCKCCPKSYAVKRTIVKHLRKRHGLKGGELNLKDFYTRLEPRECQLDLDEATMTTIFGPPKKTMPEVLIADFVTFSKKISFAQNVENNNTDDTEDDNDAAKESDNVSNSEQEEQPPPQIKQEVVSGGEEELEPTDFVSVKIESMEDENME</sequence>
<dbReference type="InterPro" id="IPR013087">
    <property type="entry name" value="Znf_C2H2_type"/>
</dbReference>
<feature type="domain" description="C2H2-type" evidence="8">
    <location>
        <begin position="678"/>
        <end position="705"/>
    </location>
</feature>
<dbReference type="Proteomes" id="UP000838878">
    <property type="component" value="Chromosome 10"/>
</dbReference>
<evidence type="ECO:0000256" key="6">
    <source>
        <dbReference type="PROSITE-ProRule" id="PRU00042"/>
    </source>
</evidence>
<evidence type="ECO:0000256" key="7">
    <source>
        <dbReference type="SAM" id="MobiDB-lite"/>
    </source>
</evidence>
<dbReference type="GO" id="GO:0005634">
    <property type="term" value="C:nucleus"/>
    <property type="evidence" value="ECO:0007669"/>
    <property type="project" value="TreeGrafter"/>
</dbReference>
<feature type="domain" description="C2H2-type" evidence="8">
    <location>
        <begin position="524"/>
        <end position="552"/>
    </location>
</feature>
<feature type="non-terminal residue" evidence="9">
    <location>
        <position position="1053"/>
    </location>
</feature>
<keyword evidence="2" id="KW-0677">Repeat</keyword>
<dbReference type="PANTHER" id="PTHR24393">
    <property type="entry name" value="ZINC FINGER PROTEIN"/>
    <property type="match status" value="1"/>
</dbReference>
<feature type="region of interest" description="Disordered" evidence="7">
    <location>
        <begin position="1"/>
        <end position="47"/>
    </location>
</feature>
<feature type="domain" description="C2H2-type" evidence="8">
    <location>
        <begin position="707"/>
        <end position="734"/>
    </location>
</feature>
<dbReference type="PROSITE" id="PS00028">
    <property type="entry name" value="ZINC_FINGER_C2H2_1"/>
    <property type="match status" value="15"/>
</dbReference>
<dbReference type="GO" id="GO:0000978">
    <property type="term" value="F:RNA polymerase II cis-regulatory region sequence-specific DNA binding"/>
    <property type="evidence" value="ECO:0007669"/>
    <property type="project" value="TreeGrafter"/>
</dbReference>
<dbReference type="EMBL" id="OV170230">
    <property type="protein sequence ID" value="CAH0715330.1"/>
    <property type="molecule type" value="Genomic_DNA"/>
</dbReference>
<dbReference type="PROSITE" id="PS50157">
    <property type="entry name" value="ZINC_FINGER_C2H2_2"/>
    <property type="match status" value="10"/>
</dbReference>
<feature type="domain" description="C2H2-type" evidence="8">
    <location>
        <begin position="818"/>
        <end position="845"/>
    </location>
</feature>
<evidence type="ECO:0000313" key="9">
    <source>
        <dbReference type="EMBL" id="CAH0715330.1"/>
    </source>
</evidence>
<dbReference type="InterPro" id="IPR036236">
    <property type="entry name" value="Znf_C2H2_sf"/>
</dbReference>
<feature type="region of interest" description="Disordered" evidence="7">
    <location>
        <begin position="988"/>
        <end position="1053"/>
    </location>
</feature>
<evidence type="ECO:0000313" key="10">
    <source>
        <dbReference type="Proteomes" id="UP000838878"/>
    </source>
</evidence>
<feature type="domain" description="C2H2-type" evidence="8">
    <location>
        <begin position="790"/>
        <end position="817"/>
    </location>
</feature>
<dbReference type="OrthoDB" id="6910977at2759"/>
<dbReference type="SUPFAM" id="SSF57667">
    <property type="entry name" value="beta-beta-alpha zinc fingers"/>
    <property type="match status" value="6"/>
</dbReference>
<dbReference type="GO" id="GO:0008270">
    <property type="term" value="F:zinc ion binding"/>
    <property type="evidence" value="ECO:0007669"/>
    <property type="project" value="UniProtKB-KW"/>
</dbReference>
<dbReference type="FunFam" id="3.30.160.60:FF:000100">
    <property type="entry name" value="Zinc finger 45-like"/>
    <property type="match status" value="1"/>
</dbReference>
<protein>
    <recommendedName>
        <fullName evidence="8">C2H2-type domain-containing protein</fullName>
    </recommendedName>
</protein>
<feature type="compositionally biased region" description="Acidic residues" evidence="7">
    <location>
        <begin position="1"/>
        <end position="10"/>
    </location>
</feature>
<keyword evidence="3 6" id="KW-0863">Zinc-finger</keyword>
<evidence type="ECO:0000256" key="1">
    <source>
        <dbReference type="ARBA" id="ARBA00022723"/>
    </source>
</evidence>
<proteinExistence type="predicted"/>
<feature type="domain" description="C2H2-type" evidence="8">
    <location>
        <begin position="762"/>
        <end position="789"/>
    </location>
</feature>
<keyword evidence="5" id="KW-0539">Nucleus</keyword>
<dbReference type="SMART" id="SM00355">
    <property type="entry name" value="ZnF_C2H2"/>
    <property type="match status" value="23"/>
</dbReference>
<keyword evidence="10" id="KW-1185">Reference proteome</keyword>
<evidence type="ECO:0000259" key="8">
    <source>
        <dbReference type="PROSITE" id="PS50157"/>
    </source>
</evidence>
<evidence type="ECO:0000256" key="2">
    <source>
        <dbReference type="ARBA" id="ARBA00022737"/>
    </source>
</evidence>
<dbReference type="AlphaFoldDB" id="A0A8J9V9M8"/>
<dbReference type="Pfam" id="PF00096">
    <property type="entry name" value="zf-C2H2"/>
    <property type="match status" value="5"/>
</dbReference>
<dbReference type="GO" id="GO:0001228">
    <property type="term" value="F:DNA-binding transcription activator activity, RNA polymerase II-specific"/>
    <property type="evidence" value="ECO:0007669"/>
    <property type="project" value="TreeGrafter"/>
</dbReference>
<evidence type="ECO:0000256" key="5">
    <source>
        <dbReference type="ARBA" id="ARBA00023242"/>
    </source>
</evidence>
<dbReference type="Gene3D" id="3.30.160.60">
    <property type="entry name" value="Classic Zinc Finger"/>
    <property type="match status" value="11"/>
</dbReference>
<keyword evidence="1" id="KW-0479">Metal-binding</keyword>
<feature type="domain" description="C2H2-type" evidence="8">
    <location>
        <begin position="903"/>
        <end position="926"/>
    </location>
</feature>
<reference evidence="9" key="1">
    <citation type="submission" date="2021-12" db="EMBL/GenBank/DDBJ databases">
        <authorList>
            <person name="Martin H S."/>
        </authorList>
    </citation>
    <scope>NUCLEOTIDE SEQUENCE</scope>
</reference>
<name>A0A8J9V9M8_9NEOP</name>
<evidence type="ECO:0000256" key="3">
    <source>
        <dbReference type="ARBA" id="ARBA00022771"/>
    </source>
</evidence>
<evidence type="ECO:0000256" key="4">
    <source>
        <dbReference type="ARBA" id="ARBA00022833"/>
    </source>
</evidence>
<dbReference type="FunFam" id="3.30.160.60:FF:000110">
    <property type="entry name" value="Zinc finger protein-like"/>
    <property type="match status" value="1"/>
</dbReference>
<feature type="domain" description="C2H2-type" evidence="8">
    <location>
        <begin position="734"/>
        <end position="761"/>
    </location>
</feature>
<dbReference type="PANTHER" id="PTHR24393:SF34">
    <property type="entry name" value="PR_SET DOMAIN 13"/>
    <property type="match status" value="1"/>
</dbReference>
<keyword evidence="4" id="KW-0862">Zinc</keyword>
<feature type="domain" description="C2H2-type" evidence="8">
    <location>
        <begin position="847"/>
        <end position="875"/>
    </location>
</feature>
<accession>A0A8J9V9M8</accession>